<organism evidence="2 3">
    <name type="scientific">Racocetra fulgida</name>
    <dbReference type="NCBI Taxonomy" id="60492"/>
    <lineage>
        <taxon>Eukaryota</taxon>
        <taxon>Fungi</taxon>
        <taxon>Fungi incertae sedis</taxon>
        <taxon>Mucoromycota</taxon>
        <taxon>Glomeromycotina</taxon>
        <taxon>Glomeromycetes</taxon>
        <taxon>Diversisporales</taxon>
        <taxon>Gigasporaceae</taxon>
        <taxon>Racocetra</taxon>
    </lineage>
</organism>
<accession>A0A9N9JS68</accession>
<name>A0A9N9JS68_9GLOM</name>
<evidence type="ECO:0000313" key="3">
    <source>
        <dbReference type="Proteomes" id="UP000789396"/>
    </source>
</evidence>
<comment type="caution">
    <text evidence="2">The sequence shown here is derived from an EMBL/GenBank/DDBJ whole genome shotgun (WGS) entry which is preliminary data.</text>
</comment>
<dbReference type="EMBL" id="CAJVPZ010063615">
    <property type="protein sequence ID" value="CAG8793460.1"/>
    <property type="molecule type" value="Genomic_DNA"/>
</dbReference>
<feature type="compositionally biased region" description="Basic and acidic residues" evidence="1">
    <location>
        <begin position="34"/>
        <end position="46"/>
    </location>
</feature>
<dbReference type="Proteomes" id="UP000789396">
    <property type="component" value="Unassembled WGS sequence"/>
</dbReference>
<gene>
    <name evidence="2" type="ORF">RFULGI_LOCUS16978</name>
</gene>
<protein>
    <submittedName>
        <fullName evidence="2">14679_t:CDS:1</fullName>
    </submittedName>
</protein>
<evidence type="ECO:0000256" key="1">
    <source>
        <dbReference type="SAM" id="MobiDB-lite"/>
    </source>
</evidence>
<feature type="region of interest" description="Disordered" evidence="1">
    <location>
        <begin position="1"/>
        <end position="46"/>
    </location>
</feature>
<proteinExistence type="predicted"/>
<reference evidence="2" key="1">
    <citation type="submission" date="2021-06" db="EMBL/GenBank/DDBJ databases">
        <authorList>
            <person name="Kallberg Y."/>
            <person name="Tangrot J."/>
            <person name="Rosling A."/>
        </authorList>
    </citation>
    <scope>NUCLEOTIDE SEQUENCE</scope>
    <source>
        <strain evidence="2">IN212</strain>
    </source>
</reference>
<keyword evidence="3" id="KW-1185">Reference proteome</keyword>
<feature type="non-terminal residue" evidence="2">
    <location>
        <position position="1"/>
    </location>
</feature>
<evidence type="ECO:0000313" key="2">
    <source>
        <dbReference type="EMBL" id="CAG8793460.1"/>
    </source>
</evidence>
<sequence length="46" mass="5387">FRVSSSGMRKPTKKKSKHSTCRFKKVAPSSNKKRLFEDKETETRND</sequence>
<feature type="compositionally biased region" description="Basic residues" evidence="1">
    <location>
        <begin position="10"/>
        <end position="25"/>
    </location>
</feature>
<dbReference type="AlphaFoldDB" id="A0A9N9JS68"/>
<feature type="non-terminal residue" evidence="2">
    <location>
        <position position="46"/>
    </location>
</feature>